<keyword evidence="3" id="KW-1185">Reference proteome</keyword>
<dbReference type="EMBL" id="CAJGYM010000016">
    <property type="protein sequence ID" value="CAD6190524.1"/>
    <property type="molecule type" value="Genomic_DNA"/>
</dbReference>
<dbReference type="AlphaFoldDB" id="A0A8S1H5E6"/>
<organism evidence="2 3">
    <name type="scientific">Caenorhabditis auriculariae</name>
    <dbReference type="NCBI Taxonomy" id="2777116"/>
    <lineage>
        <taxon>Eukaryota</taxon>
        <taxon>Metazoa</taxon>
        <taxon>Ecdysozoa</taxon>
        <taxon>Nematoda</taxon>
        <taxon>Chromadorea</taxon>
        <taxon>Rhabditida</taxon>
        <taxon>Rhabditina</taxon>
        <taxon>Rhabditomorpha</taxon>
        <taxon>Rhabditoidea</taxon>
        <taxon>Rhabditidae</taxon>
        <taxon>Peloderinae</taxon>
        <taxon>Caenorhabditis</taxon>
    </lineage>
</organism>
<keyword evidence="1" id="KW-0472">Membrane</keyword>
<dbReference type="OrthoDB" id="5773379at2759"/>
<evidence type="ECO:0000256" key="1">
    <source>
        <dbReference type="SAM" id="Phobius"/>
    </source>
</evidence>
<comment type="caution">
    <text evidence="2">The sequence shown here is derived from an EMBL/GenBank/DDBJ whole genome shotgun (WGS) entry which is preliminary data.</text>
</comment>
<sequence length="115" mass="12849">MAVVGQGRAKREFSATLKHMAGGHGQRRCWRFFTSERLQKPPATNVMEKARIARRLEAVFDEQKKAATLASTATGFIMSICFFVLPLMWSGMFHIVPFPAQQTCSGDPWSGITDL</sequence>
<name>A0A8S1H5E6_9PELO</name>
<proteinExistence type="predicted"/>
<keyword evidence="1" id="KW-1133">Transmembrane helix</keyword>
<evidence type="ECO:0000313" key="3">
    <source>
        <dbReference type="Proteomes" id="UP000835052"/>
    </source>
</evidence>
<evidence type="ECO:0000313" key="2">
    <source>
        <dbReference type="EMBL" id="CAD6190524.1"/>
    </source>
</evidence>
<protein>
    <submittedName>
        <fullName evidence="2">Uncharacterized protein</fullName>
    </submittedName>
</protein>
<keyword evidence="1" id="KW-0812">Transmembrane</keyword>
<feature type="transmembrane region" description="Helical" evidence="1">
    <location>
        <begin position="66"/>
        <end position="89"/>
    </location>
</feature>
<gene>
    <name evidence="2" type="ORF">CAUJ_LOCUS6443</name>
</gene>
<dbReference type="Proteomes" id="UP000835052">
    <property type="component" value="Unassembled WGS sequence"/>
</dbReference>
<reference evidence="2" key="1">
    <citation type="submission" date="2020-10" db="EMBL/GenBank/DDBJ databases">
        <authorList>
            <person name="Kikuchi T."/>
        </authorList>
    </citation>
    <scope>NUCLEOTIDE SEQUENCE</scope>
    <source>
        <strain evidence="2">NKZ352</strain>
    </source>
</reference>
<accession>A0A8S1H5E6</accession>